<sequence>MTIAPENAQQGASRLYRVMRDFVQSADDNLPGKFEITKEASCRLIESAA</sequence>
<name>A0A7W7GI28_9ACTN</name>
<evidence type="ECO:0000313" key="2">
    <source>
        <dbReference type="Proteomes" id="UP000565089"/>
    </source>
</evidence>
<gene>
    <name evidence="1" type="ORF">BJ965_003721</name>
</gene>
<organism evidence="1 2">
    <name type="scientific">Streptomyces luteogriseus</name>
    <dbReference type="NCBI Taxonomy" id="68233"/>
    <lineage>
        <taxon>Bacteria</taxon>
        <taxon>Bacillati</taxon>
        <taxon>Actinomycetota</taxon>
        <taxon>Actinomycetes</taxon>
        <taxon>Kitasatosporales</taxon>
        <taxon>Streptomycetaceae</taxon>
        <taxon>Streptomyces</taxon>
    </lineage>
</organism>
<dbReference type="Proteomes" id="UP000565089">
    <property type="component" value="Unassembled WGS sequence"/>
</dbReference>
<reference evidence="1 2" key="1">
    <citation type="submission" date="2020-08" db="EMBL/GenBank/DDBJ databases">
        <title>Sequencing the genomes of 1000 actinobacteria strains.</title>
        <authorList>
            <person name="Klenk H.-P."/>
        </authorList>
    </citation>
    <scope>NUCLEOTIDE SEQUENCE [LARGE SCALE GENOMIC DNA]</scope>
    <source>
        <strain evidence="1 2">DSM 40483</strain>
    </source>
</reference>
<evidence type="ECO:0000313" key="1">
    <source>
        <dbReference type="EMBL" id="MBB4713839.1"/>
    </source>
</evidence>
<dbReference type="AlphaFoldDB" id="A0A7W7GI28"/>
<comment type="caution">
    <text evidence="1">The sequence shown here is derived from an EMBL/GenBank/DDBJ whole genome shotgun (WGS) entry which is preliminary data.</text>
</comment>
<keyword evidence="2" id="KW-1185">Reference proteome</keyword>
<dbReference type="EMBL" id="JACHMS010000001">
    <property type="protein sequence ID" value="MBB4713839.1"/>
    <property type="molecule type" value="Genomic_DNA"/>
</dbReference>
<accession>A0A7W7GI28</accession>
<proteinExistence type="predicted"/>
<protein>
    <submittedName>
        <fullName evidence="1">Uncharacterized protein</fullName>
    </submittedName>
</protein>